<dbReference type="Pfam" id="PF14089">
    <property type="entry name" value="KbaA"/>
    <property type="match status" value="1"/>
</dbReference>
<keyword evidence="4" id="KW-1185">Reference proteome</keyword>
<proteinExistence type="predicted"/>
<dbReference type="RefSeq" id="WP_111717511.1">
    <property type="nucleotide sequence ID" value="NZ_JBHSSR010000010.1"/>
</dbReference>
<dbReference type="EMBL" id="PZJH01000013">
    <property type="protein sequence ID" value="RAK43604.1"/>
    <property type="molecule type" value="Genomic_DNA"/>
</dbReference>
<keyword evidence="2" id="KW-0472">Membrane</keyword>
<comment type="caution">
    <text evidence="3">The sequence shown here is derived from an EMBL/GenBank/DDBJ whole genome shotgun (WGS) entry which is preliminary data.</text>
</comment>
<feature type="transmembrane region" description="Helical" evidence="2">
    <location>
        <begin position="9"/>
        <end position="30"/>
    </location>
</feature>
<dbReference type="Proteomes" id="UP000249808">
    <property type="component" value="Unassembled WGS sequence"/>
</dbReference>
<evidence type="ECO:0008006" key="5">
    <source>
        <dbReference type="Google" id="ProtNLM"/>
    </source>
</evidence>
<sequence length="243" mass="27897">MTLKNLGKFYGITLLIGLVCTVLVSLVFGYDKLTVYLVKGEIGEFLAALVWFMGYGLLIASISQLAFFAYLFIHQMGQGIFKNGWNAIQVVIILFAIIDLVYFRYLRFGKQDGDILKFIWIPLLIVIFGVAVAIYKNKLTGKNVFIPAMFFMVVMTTVELIPFLKVKDMMWLYCTIFSLLLCNAFQLLSLPKYNRLSFEERKARKIARGTWVEPVIETVQNTKQSKSTQVVSHKKKKSNKKKR</sequence>
<keyword evidence="2" id="KW-0812">Transmembrane</keyword>
<dbReference type="InterPro" id="IPR024164">
    <property type="entry name" value="KinB-signalling_activ"/>
</dbReference>
<organism evidence="3 4">
    <name type="scientific">Macrococcus epidermidis</name>
    <dbReference type="NCBI Taxonomy" id="1902580"/>
    <lineage>
        <taxon>Bacteria</taxon>
        <taxon>Bacillati</taxon>
        <taxon>Bacillota</taxon>
        <taxon>Bacilli</taxon>
        <taxon>Bacillales</taxon>
        <taxon>Staphylococcaceae</taxon>
        <taxon>Macrococcus</taxon>
    </lineage>
</organism>
<gene>
    <name evidence="3" type="ORF">BHU61_13045</name>
</gene>
<reference evidence="3 4" key="1">
    <citation type="journal article" date="2018" name="Front. Microbiol.">
        <title>Description and Comparative Genomics of Macrococcus caseolyticus subsp. hominis subsp. nov., Macrococcus goetzii sp. nov., Macrococcus epidermidis sp. nov., and Macrococcus bohemicus sp. nov., Novel Macrococci From Human Clinical Material With Virulence Potential and Suspected Uptake of Foreign DNA by Natural Transformation.</title>
        <authorList>
            <person name="Maslanova I."/>
            <person name="Wertheimer Z."/>
            <person name="Sedlacek I."/>
            <person name="Svec P."/>
            <person name="Indrakova A."/>
            <person name="Kovarovic V."/>
            <person name="Schumann P."/>
            <person name="Sproer C."/>
            <person name="Kralova S."/>
            <person name="Sedo O."/>
            <person name="Kristofova L."/>
            <person name="Vrbovska V."/>
            <person name="Fuzik T."/>
            <person name="Petras P."/>
            <person name="Zdrahal Z."/>
            <person name="Ruzickova V."/>
            <person name="Doskar J."/>
            <person name="Pantucek R."/>
        </authorList>
    </citation>
    <scope>NUCLEOTIDE SEQUENCE [LARGE SCALE GENOMIC DNA]</scope>
    <source>
        <strain evidence="3 4">01/688</strain>
    </source>
</reference>
<feature type="region of interest" description="Disordered" evidence="1">
    <location>
        <begin position="222"/>
        <end position="243"/>
    </location>
</feature>
<evidence type="ECO:0000313" key="3">
    <source>
        <dbReference type="EMBL" id="RAK43604.1"/>
    </source>
</evidence>
<feature type="compositionally biased region" description="Polar residues" evidence="1">
    <location>
        <begin position="222"/>
        <end position="231"/>
    </location>
</feature>
<evidence type="ECO:0000256" key="2">
    <source>
        <dbReference type="SAM" id="Phobius"/>
    </source>
</evidence>
<protein>
    <recommendedName>
        <fullName evidence="5">KinB-signaling pathway activation protein</fullName>
    </recommendedName>
</protein>
<keyword evidence="2" id="KW-1133">Transmembrane helix</keyword>
<feature type="transmembrane region" description="Helical" evidence="2">
    <location>
        <begin position="50"/>
        <end position="73"/>
    </location>
</feature>
<feature type="compositionally biased region" description="Basic residues" evidence="1">
    <location>
        <begin position="232"/>
        <end position="243"/>
    </location>
</feature>
<dbReference type="SMART" id="SM01251">
    <property type="entry name" value="KbaA"/>
    <property type="match status" value="1"/>
</dbReference>
<feature type="transmembrane region" description="Helical" evidence="2">
    <location>
        <begin position="170"/>
        <end position="188"/>
    </location>
</feature>
<evidence type="ECO:0000313" key="4">
    <source>
        <dbReference type="Proteomes" id="UP000249808"/>
    </source>
</evidence>
<name>A0A327ZPS0_9STAP</name>
<feature type="transmembrane region" description="Helical" evidence="2">
    <location>
        <begin position="85"/>
        <end position="103"/>
    </location>
</feature>
<feature type="transmembrane region" description="Helical" evidence="2">
    <location>
        <begin position="115"/>
        <end position="135"/>
    </location>
</feature>
<dbReference type="GO" id="GO:0045881">
    <property type="term" value="P:positive regulation of sporulation resulting in formation of a cellular spore"/>
    <property type="evidence" value="ECO:0007669"/>
    <property type="project" value="InterPro"/>
</dbReference>
<feature type="transmembrane region" description="Helical" evidence="2">
    <location>
        <begin position="144"/>
        <end position="164"/>
    </location>
</feature>
<accession>A0A327ZPS0</accession>
<evidence type="ECO:0000256" key="1">
    <source>
        <dbReference type="SAM" id="MobiDB-lite"/>
    </source>
</evidence>
<dbReference type="AlphaFoldDB" id="A0A327ZPS0"/>